<dbReference type="PANTHER" id="PTHR46558">
    <property type="entry name" value="TRACRIPTIONAL REGULATORY PROTEIN-RELATED-RELATED"/>
    <property type="match status" value="1"/>
</dbReference>
<keyword evidence="2" id="KW-1133">Transmembrane helix</keyword>
<sequence length="182" mass="20102">MLNKNIQRARKAKGLSQEELACQINVVRQTISKWEKGLSVPDADMLIALAAALDASVSTLLGDTSSLSGNASTEARQCSVDAPDAQQLAEKLELINAKFAEQAKEKRKLRFRLCLAALLMTGVLLIGFRVIEGVYEPWDYSKFDFERAVVGVLAHGFGWIFVRLSPFIAIGALIGMYRNQER</sequence>
<evidence type="ECO:0000313" key="5">
    <source>
        <dbReference type="Proteomes" id="UP000070675"/>
    </source>
</evidence>
<dbReference type="Gene3D" id="1.10.260.40">
    <property type="entry name" value="lambda repressor-like DNA-binding domains"/>
    <property type="match status" value="1"/>
</dbReference>
<dbReference type="RefSeq" id="WP_066305005.1">
    <property type="nucleotide sequence ID" value="NZ_KQ959487.1"/>
</dbReference>
<keyword evidence="1 4" id="KW-0238">DNA-binding</keyword>
<keyword evidence="5" id="KW-1185">Reference proteome</keyword>
<dbReference type="InterPro" id="IPR010982">
    <property type="entry name" value="Lambda_DNA-bd_dom_sf"/>
</dbReference>
<dbReference type="EMBL" id="LSCR01000006">
    <property type="protein sequence ID" value="KXB35181.1"/>
    <property type="molecule type" value="Genomic_DNA"/>
</dbReference>
<dbReference type="AlphaFoldDB" id="A0A133XW78"/>
<dbReference type="Pfam" id="PF01381">
    <property type="entry name" value="HTH_3"/>
    <property type="match status" value="1"/>
</dbReference>
<feature type="transmembrane region" description="Helical" evidence="2">
    <location>
        <begin position="151"/>
        <end position="177"/>
    </location>
</feature>
<dbReference type="STRING" id="1393034.HMPREF3192_00546"/>
<evidence type="ECO:0000256" key="2">
    <source>
        <dbReference type="SAM" id="Phobius"/>
    </source>
</evidence>
<dbReference type="InterPro" id="IPR001387">
    <property type="entry name" value="Cro/C1-type_HTH"/>
</dbReference>
<proteinExistence type="predicted"/>
<keyword evidence="2" id="KW-0472">Membrane</keyword>
<gene>
    <name evidence="4" type="ORF">HMPREF3192_00546</name>
</gene>
<dbReference type="SMART" id="SM00530">
    <property type="entry name" value="HTH_XRE"/>
    <property type="match status" value="1"/>
</dbReference>
<organism evidence="4 5">
    <name type="scientific">Atopobium deltae</name>
    <dbReference type="NCBI Taxonomy" id="1393034"/>
    <lineage>
        <taxon>Bacteria</taxon>
        <taxon>Bacillati</taxon>
        <taxon>Actinomycetota</taxon>
        <taxon>Coriobacteriia</taxon>
        <taxon>Coriobacteriales</taxon>
        <taxon>Atopobiaceae</taxon>
        <taxon>Atopobium</taxon>
    </lineage>
</organism>
<dbReference type="GO" id="GO:0003677">
    <property type="term" value="F:DNA binding"/>
    <property type="evidence" value="ECO:0007669"/>
    <property type="project" value="UniProtKB-KW"/>
</dbReference>
<dbReference type="SUPFAM" id="SSF47413">
    <property type="entry name" value="lambda repressor-like DNA-binding domains"/>
    <property type="match status" value="1"/>
</dbReference>
<keyword evidence="2" id="KW-0812">Transmembrane</keyword>
<comment type="caution">
    <text evidence="4">The sequence shown here is derived from an EMBL/GenBank/DDBJ whole genome shotgun (WGS) entry which is preliminary data.</text>
</comment>
<feature type="transmembrane region" description="Helical" evidence="2">
    <location>
        <begin position="113"/>
        <end position="131"/>
    </location>
</feature>
<dbReference type="OrthoDB" id="9801008at2"/>
<name>A0A133XW78_9ACTN</name>
<evidence type="ECO:0000313" key="4">
    <source>
        <dbReference type="EMBL" id="KXB35181.1"/>
    </source>
</evidence>
<evidence type="ECO:0000256" key="1">
    <source>
        <dbReference type="ARBA" id="ARBA00023125"/>
    </source>
</evidence>
<protein>
    <submittedName>
        <fullName evidence="4">DNA-binding helix-turn-helix protein</fullName>
    </submittedName>
</protein>
<dbReference type="PROSITE" id="PS50943">
    <property type="entry name" value="HTH_CROC1"/>
    <property type="match status" value="1"/>
</dbReference>
<evidence type="ECO:0000259" key="3">
    <source>
        <dbReference type="PROSITE" id="PS50943"/>
    </source>
</evidence>
<dbReference type="CDD" id="cd00093">
    <property type="entry name" value="HTH_XRE"/>
    <property type="match status" value="1"/>
</dbReference>
<reference evidence="5" key="1">
    <citation type="submission" date="2016-01" db="EMBL/GenBank/DDBJ databases">
        <authorList>
            <person name="Mitreva M."/>
            <person name="Pepin K.H."/>
            <person name="Mihindukulasuriya K.A."/>
            <person name="Fulton R."/>
            <person name="Fronick C."/>
            <person name="O'Laughlin M."/>
            <person name="Miner T."/>
            <person name="Herter B."/>
            <person name="Rosa B.A."/>
            <person name="Cordes M."/>
            <person name="Tomlinson C."/>
            <person name="Wollam A."/>
            <person name="Palsikar V.B."/>
            <person name="Mardis E.R."/>
            <person name="Wilson R.K."/>
        </authorList>
    </citation>
    <scope>NUCLEOTIDE SEQUENCE [LARGE SCALE GENOMIC DNA]</scope>
    <source>
        <strain evidence="5">DNF00019</strain>
    </source>
</reference>
<accession>A0A133XW78</accession>
<dbReference type="Proteomes" id="UP000070675">
    <property type="component" value="Unassembled WGS sequence"/>
</dbReference>
<dbReference type="PATRIC" id="fig|1393034.3.peg.527"/>
<dbReference type="PANTHER" id="PTHR46558:SF3">
    <property type="entry name" value="TRANSCRIPTIONAL REGULATOR"/>
    <property type="match status" value="1"/>
</dbReference>
<feature type="domain" description="HTH cro/C1-type" evidence="3">
    <location>
        <begin position="6"/>
        <end position="60"/>
    </location>
</feature>